<accession>A0ABD4W281</accession>
<comment type="caution">
    <text evidence="2">The sequence shown here is derived from an EMBL/GenBank/DDBJ whole genome shotgun (WGS) entry which is preliminary data.</text>
</comment>
<evidence type="ECO:0000313" key="3">
    <source>
        <dbReference type="Proteomes" id="UP001213083"/>
    </source>
</evidence>
<feature type="region of interest" description="Disordered" evidence="1">
    <location>
        <begin position="1"/>
        <end position="46"/>
    </location>
</feature>
<evidence type="ECO:0000313" key="2">
    <source>
        <dbReference type="EMBL" id="MDA3782711.1"/>
    </source>
</evidence>
<sequence>MDIGADRADSDGSRLALGRLPGRSQAQGEEGGNDDDEGDGGGDEPLLLFLSSYDFCS</sequence>
<feature type="compositionally biased region" description="Acidic residues" evidence="1">
    <location>
        <begin position="31"/>
        <end position="42"/>
    </location>
</feature>
<dbReference type="EMBL" id="JAQIEV010000021">
    <property type="protein sequence ID" value="MDA3782711.1"/>
    <property type="molecule type" value="Genomic_DNA"/>
</dbReference>
<dbReference type="AlphaFoldDB" id="A0ABD4W281"/>
<protein>
    <submittedName>
        <fullName evidence="2">Uncharacterized protein</fullName>
    </submittedName>
</protein>
<reference evidence="2 3" key="1">
    <citation type="submission" date="2023-01" db="EMBL/GenBank/DDBJ databases">
        <title>Sequencing of the bacterial strains from artisanal fermented milk Matsoni.</title>
        <authorList>
            <person name="Rozman V."/>
            <person name="Accetto T."/>
            <person name="Bogovic Matijasic B."/>
        </authorList>
    </citation>
    <scope>NUCLEOTIDE SEQUENCE [LARGE SCALE GENOMIC DNA]</scope>
    <source>
        <strain evidence="3">lbl143</strain>
    </source>
</reference>
<gene>
    <name evidence="2" type="ORF">PF593_06070</name>
</gene>
<dbReference type="Proteomes" id="UP001213083">
    <property type="component" value="Unassembled WGS sequence"/>
</dbReference>
<dbReference type="RefSeq" id="WP_230470966.1">
    <property type="nucleotide sequence ID" value="NZ_BNHR01000027.1"/>
</dbReference>
<organism evidence="2 3">
    <name type="scientific">Lactobacillus delbrueckii</name>
    <dbReference type="NCBI Taxonomy" id="1584"/>
    <lineage>
        <taxon>Bacteria</taxon>
        <taxon>Bacillati</taxon>
        <taxon>Bacillota</taxon>
        <taxon>Bacilli</taxon>
        <taxon>Lactobacillales</taxon>
        <taxon>Lactobacillaceae</taxon>
        <taxon>Lactobacillus</taxon>
    </lineage>
</organism>
<evidence type="ECO:0000256" key="1">
    <source>
        <dbReference type="SAM" id="MobiDB-lite"/>
    </source>
</evidence>
<feature type="compositionally biased region" description="Basic and acidic residues" evidence="1">
    <location>
        <begin position="1"/>
        <end position="12"/>
    </location>
</feature>
<proteinExistence type="predicted"/>
<name>A0ABD4W281_9LACO</name>